<organism evidence="2 3">
    <name type="scientific">Blautia pseudococcoides</name>
    <dbReference type="NCBI Taxonomy" id="1796616"/>
    <lineage>
        <taxon>Bacteria</taxon>
        <taxon>Bacillati</taxon>
        <taxon>Bacillota</taxon>
        <taxon>Clostridia</taxon>
        <taxon>Lachnospirales</taxon>
        <taxon>Lachnospiraceae</taxon>
        <taxon>Blautia</taxon>
    </lineage>
</organism>
<dbReference type="InterPro" id="IPR003607">
    <property type="entry name" value="HD/PDEase_dom"/>
</dbReference>
<feature type="domain" description="HD/PDEase" evidence="1">
    <location>
        <begin position="222"/>
        <end position="335"/>
    </location>
</feature>
<evidence type="ECO:0000313" key="3">
    <source>
        <dbReference type="Proteomes" id="UP000092574"/>
    </source>
</evidence>
<evidence type="ECO:0000313" key="2">
    <source>
        <dbReference type="EMBL" id="ANU78148.1"/>
    </source>
</evidence>
<reference evidence="2" key="1">
    <citation type="submission" date="2017-04" db="EMBL/GenBank/DDBJ databases">
        <title>Complete Genome Sequences of Twelve Strains of a Stable Defined Moderately Diverse Mouse Microbiota 2 (sDMDMm2).</title>
        <authorList>
            <person name="Uchimura Y."/>
            <person name="Wyss M."/>
            <person name="Brugiroux S."/>
            <person name="Limenitakis J.P."/>
            <person name="Stecher B."/>
            <person name="McCoy K.D."/>
            <person name="Macpherson A.J."/>
        </authorList>
    </citation>
    <scope>NUCLEOTIDE SEQUENCE</scope>
    <source>
        <strain evidence="2">YL58</strain>
    </source>
</reference>
<dbReference type="Pfam" id="PF12804">
    <property type="entry name" value="NTP_transf_3"/>
    <property type="match status" value="1"/>
</dbReference>
<dbReference type="InterPro" id="IPR029044">
    <property type="entry name" value="Nucleotide-diphossugar_trans"/>
</dbReference>
<dbReference type="EMBL" id="CP015405">
    <property type="protein sequence ID" value="ANU78148.1"/>
    <property type="molecule type" value="Genomic_DNA"/>
</dbReference>
<name>A0A1C7IGG9_9FIRM</name>
<proteinExistence type="predicted"/>
<protein>
    <recommendedName>
        <fullName evidence="1">HD/PDEase domain-containing protein</fullName>
    </recommendedName>
</protein>
<dbReference type="PROSITE" id="PS51257">
    <property type="entry name" value="PROKAR_LIPOPROTEIN"/>
    <property type="match status" value="1"/>
</dbReference>
<dbReference type="AlphaFoldDB" id="A0A1C7IGG9"/>
<dbReference type="Pfam" id="PF01966">
    <property type="entry name" value="HD"/>
    <property type="match status" value="1"/>
</dbReference>
<dbReference type="PANTHER" id="PTHR43777:SF1">
    <property type="entry name" value="MOLYBDENUM COFACTOR CYTIDYLYLTRANSFERASE"/>
    <property type="match status" value="1"/>
</dbReference>
<dbReference type="InterPro" id="IPR054703">
    <property type="entry name" value="Mop-rel"/>
</dbReference>
<sequence length="372" mass="41970">MSEKKYENIYVLIAAAGCSRRMKQFKPLLPLHDMCILESTLKNFQDAGLHNIITVVGYRKQKMIPILKKSGVLIVENNAYDETDMLESIRLGLQSVPPRADAVFLCPADVALVSPFTVQELIAHHRAFPSSVLLPAYHGECGHPPLFTRPVMEALTHYRGDKGMRGVLEMFQDDTEILEVPDPEILEDADLPKDYERLKAAVKNRAVPSVQVCEDIWDYVKTPSRVRAHCRAVEKTALKLAEAFEARHDSRNSRLIDITVLSRAALLHDMLKTQPHHAKAAADMLELMGYCGVAGCVRYHKQLPTHFLDTVNETTLLYLADRLVTEDQSVSLAERFLQKKAGFTGNTEALECLERDRKTAEHLYKLIRGEKP</sequence>
<keyword evidence="3" id="KW-1185">Reference proteome</keyword>
<dbReference type="InterPro" id="IPR006674">
    <property type="entry name" value="HD_domain"/>
</dbReference>
<dbReference type="STRING" id="1796616.A4V09_21820"/>
<dbReference type="Gene3D" id="1.10.3210.10">
    <property type="entry name" value="Hypothetical protein af1432"/>
    <property type="match status" value="1"/>
</dbReference>
<evidence type="ECO:0000259" key="1">
    <source>
        <dbReference type="SMART" id="SM00471"/>
    </source>
</evidence>
<dbReference type="Proteomes" id="UP000092574">
    <property type="component" value="Chromosome"/>
</dbReference>
<dbReference type="RefSeq" id="WP_065544236.1">
    <property type="nucleotide sequence ID" value="NZ_CP015405.2"/>
</dbReference>
<dbReference type="SMART" id="SM00471">
    <property type="entry name" value="HDc"/>
    <property type="match status" value="1"/>
</dbReference>
<gene>
    <name evidence="2" type="ORF">A4V09_21820</name>
</gene>
<dbReference type="SUPFAM" id="SSF109604">
    <property type="entry name" value="HD-domain/PDEase-like"/>
    <property type="match status" value="1"/>
</dbReference>
<dbReference type="CDD" id="cd04182">
    <property type="entry name" value="GT_2_like_f"/>
    <property type="match status" value="1"/>
</dbReference>
<dbReference type="KEGG" id="byl:A4V09_21820"/>
<dbReference type="PANTHER" id="PTHR43777">
    <property type="entry name" value="MOLYBDENUM COFACTOR CYTIDYLYLTRANSFERASE"/>
    <property type="match status" value="1"/>
</dbReference>
<dbReference type="Gene3D" id="3.90.550.10">
    <property type="entry name" value="Spore Coat Polysaccharide Biosynthesis Protein SpsA, Chain A"/>
    <property type="match status" value="1"/>
</dbReference>
<accession>A0A1C7IGG9</accession>
<dbReference type="OrthoDB" id="285216at2"/>
<dbReference type="SUPFAM" id="SSF53448">
    <property type="entry name" value="Nucleotide-diphospho-sugar transferases"/>
    <property type="match status" value="1"/>
</dbReference>
<dbReference type="GO" id="GO:0016779">
    <property type="term" value="F:nucleotidyltransferase activity"/>
    <property type="evidence" value="ECO:0007669"/>
    <property type="project" value="UniProtKB-ARBA"/>
</dbReference>
<dbReference type="InterPro" id="IPR025877">
    <property type="entry name" value="MobA-like_NTP_Trfase"/>
</dbReference>
<dbReference type="NCBIfam" id="NF045665">
    <property type="entry name" value="NTPtran_DVU1551"/>
    <property type="match status" value="1"/>
</dbReference>